<reference evidence="2 3" key="1">
    <citation type="submission" date="2018-11" db="EMBL/GenBank/DDBJ databases">
        <title>Genome sequence and assembly of Colletotrichum spinosum.</title>
        <authorList>
            <person name="Gan P."/>
            <person name="Shirasu K."/>
        </authorList>
    </citation>
    <scope>NUCLEOTIDE SEQUENCE [LARGE SCALE GENOMIC DNA]</scope>
    <source>
        <strain evidence="2 3">CBS 515.97</strain>
    </source>
</reference>
<feature type="region of interest" description="Disordered" evidence="1">
    <location>
        <begin position="297"/>
        <end position="323"/>
    </location>
</feature>
<dbReference type="Proteomes" id="UP000295083">
    <property type="component" value="Unassembled WGS sequence"/>
</dbReference>
<feature type="compositionally biased region" description="Basic and acidic residues" evidence="1">
    <location>
        <begin position="119"/>
        <end position="135"/>
    </location>
</feature>
<sequence length="323" mass="36230">MKATTGAFDGQQFAPLIFPTLEKTSQAHDGKKKSAFDRAGDWVDNWTDKRAQTKWKESNQDLATASALPKAEFRSRYADPSHPAASGDVVAFLTGGRWRYGHEKENKQPGPETESQDLGSKEPLKSPEGKEKDSVHTTFQPEVAQLLQARPGDSTSSTTLPETAEADGLQQPISEITASADKDSRSAVPDFKEADVKDSNLTRSERKKLKEQEAKEGRKQKEREKKERRAQEKEEKKQKEEAKKESRRVEKQQKEDDKKARKEREIDASLSSGSMSSLLKTVNTNFQLHSEYLLTRPSGCSIPGDREPTPGGLKVRFPDFKLR</sequence>
<dbReference type="PANTHER" id="PTHR38887">
    <property type="entry name" value="CHROMOSOME 21, WHOLE GENOME SHOTGUN SEQUENCE"/>
    <property type="match status" value="1"/>
</dbReference>
<gene>
    <name evidence="2" type="ORF">C8035_v002516</name>
</gene>
<dbReference type="InterPro" id="IPR053221">
    <property type="entry name" value="Burnettramic_acid_biosynth"/>
</dbReference>
<accession>A0A4R8PWZ3</accession>
<feature type="compositionally biased region" description="Basic and acidic residues" evidence="1">
    <location>
        <begin position="180"/>
        <end position="267"/>
    </location>
</feature>
<evidence type="ECO:0000313" key="2">
    <source>
        <dbReference type="EMBL" id="TDZ30407.1"/>
    </source>
</evidence>
<name>A0A4R8PWZ3_9PEZI</name>
<keyword evidence="3" id="KW-1185">Reference proteome</keyword>
<protein>
    <recommendedName>
        <fullName evidence="4">Reticulocyte-binding protein 2-like protein a</fullName>
    </recommendedName>
</protein>
<proteinExistence type="predicted"/>
<organism evidence="2 3">
    <name type="scientific">Colletotrichum spinosum</name>
    <dbReference type="NCBI Taxonomy" id="1347390"/>
    <lineage>
        <taxon>Eukaryota</taxon>
        <taxon>Fungi</taxon>
        <taxon>Dikarya</taxon>
        <taxon>Ascomycota</taxon>
        <taxon>Pezizomycotina</taxon>
        <taxon>Sordariomycetes</taxon>
        <taxon>Hypocreomycetidae</taxon>
        <taxon>Glomerellales</taxon>
        <taxon>Glomerellaceae</taxon>
        <taxon>Colletotrichum</taxon>
        <taxon>Colletotrichum orbiculare species complex</taxon>
    </lineage>
</organism>
<feature type="region of interest" description="Disordered" evidence="1">
    <location>
        <begin position="100"/>
        <end position="271"/>
    </location>
</feature>
<dbReference type="PANTHER" id="PTHR38887:SF1">
    <property type="entry name" value="RAS MODIFICATION PROTEIN ERF4"/>
    <property type="match status" value="1"/>
</dbReference>
<evidence type="ECO:0008006" key="4">
    <source>
        <dbReference type="Google" id="ProtNLM"/>
    </source>
</evidence>
<dbReference type="EMBL" id="QAPG01000132">
    <property type="protein sequence ID" value="TDZ30407.1"/>
    <property type="molecule type" value="Genomic_DNA"/>
</dbReference>
<evidence type="ECO:0000256" key="1">
    <source>
        <dbReference type="SAM" id="MobiDB-lite"/>
    </source>
</evidence>
<evidence type="ECO:0000313" key="3">
    <source>
        <dbReference type="Proteomes" id="UP000295083"/>
    </source>
</evidence>
<dbReference type="AlphaFoldDB" id="A0A4R8PWZ3"/>
<comment type="caution">
    <text evidence="2">The sequence shown here is derived from an EMBL/GenBank/DDBJ whole genome shotgun (WGS) entry which is preliminary data.</text>
</comment>